<comment type="catalytic activity">
    <reaction evidence="8">
        <text>glycerol(in) = glycerol(out)</text>
        <dbReference type="Rhea" id="RHEA:29675"/>
        <dbReference type="ChEBI" id="CHEBI:17754"/>
    </reaction>
</comment>
<dbReference type="InterPro" id="IPR023271">
    <property type="entry name" value="Aquaporin-like"/>
</dbReference>
<dbReference type="Pfam" id="PF00230">
    <property type="entry name" value="MIP"/>
    <property type="match status" value="1"/>
</dbReference>
<dbReference type="GO" id="GO:0015254">
    <property type="term" value="F:glycerol channel activity"/>
    <property type="evidence" value="ECO:0007669"/>
    <property type="project" value="TreeGrafter"/>
</dbReference>
<feature type="transmembrane region" description="Helical" evidence="10">
    <location>
        <begin position="215"/>
        <end position="236"/>
    </location>
</feature>
<dbReference type="SUPFAM" id="SSF81338">
    <property type="entry name" value="Aquaporin-like"/>
    <property type="match status" value="1"/>
</dbReference>
<keyword evidence="4 9" id="KW-0812">Transmembrane</keyword>
<evidence type="ECO:0000256" key="7">
    <source>
        <dbReference type="ARBA" id="ARBA00034651"/>
    </source>
</evidence>
<dbReference type="NCBIfam" id="TIGR00861">
    <property type="entry name" value="MIP"/>
    <property type="match status" value="1"/>
</dbReference>
<dbReference type="GO" id="GO:0015204">
    <property type="term" value="F:urea transmembrane transporter activity"/>
    <property type="evidence" value="ECO:0007669"/>
    <property type="project" value="TreeGrafter"/>
</dbReference>
<evidence type="ECO:0000256" key="10">
    <source>
        <dbReference type="SAM" id="Phobius"/>
    </source>
</evidence>
<keyword evidence="3 9" id="KW-0813">Transport</keyword>
<evidence type="ECO:0000313" key="12">
    <source>
        <dbReference type="RefSeq" id="XP_032061412.1"/>
    </source>
</evidence>
<proteinExistence type="inferred from homology"/>
<dbReference type="Proteomes" id="UP000504639">
    <property type="component" value="Chromosome Z"/>
</dbReference>
<feature type="transmembrane region" description="Helical" evidence="10">
    <location>
        <begin position="299"/>
        <end position="319"/>
    </location>
</feature>
<comment type="similarity">
    <text evidence="2 9">Belongs to the MIP/aquaporin (TC 1.A.8) family.</text>
</comment>
<dbReference type="FunFam" id="1.20.1080.10:FF:000005">
    <property type="entry name" value="Aquaporin 3"/>
    <property type="match status" value="1"/>
</dbReference>
<dbReference type="PRINTS" id="PR02019">
    <property type="entry name" value="AQUAPORIN7"/>
</dbReference>
<evidence type="ECO:0000256" key="4">
    <source>
        <dbReference type="ARBA" id="ARBA00022692"/>
    </source>
</evidence>
<gene>
    <name evidence="12" type="primary">LOC116500476</name>
</gene>
<keyword evidence="5 10" id="KW-1133">Transmembrane helix</keyword>
<reference evidence="12" key="1">
    <citation type="submission" date="2025-08" db="UniProtKB">
        <authorList>
            <consortium name="RefSeq"/>
        </authorList>
    </citation>
    <scope>IDENTIFICATION</scope>
    <source>
        <tissue evidence="12">Lung</tissue>
    </source>
</reference>
<evidence type="ECO:0000256" key="8">
    <source>
        <dbReference type="ARBA" id="ARBA00049405"/>
    </source>
</evidence>
<evidence type="ECO:0000256" key="5">
    <source>
        <dbReference type="ARBA" id="ARBA00022989"/>
    </source>
</evidence>
<dbReference type="GO" id="GO:0016323">
    <property type="term" value="C:basolateral plasma membrane"/>
    <property type="evidence" value="ECO:0007669"/>
    <property type="project" value="TreeGrafter"/>
</dbReference>
<accession>A0A6J3EHK9</accession>
<feature type="transmembrane region" description="Helical" evidence="10">
    <location>
        <begin position="117"/>
        <end position="140"/>
    </location>
</feature>
<dbReference type="InParanoid" id="A0A6J3EHK9"/>
<dbReference type="AlphaFoldDB" id="A0A6J3EHK9"/>
<dbReference type="GO" id="GO:0015250">
    <property type="term" value="F:water channel activity"/>
    <property type="evidence" value="ECO:0007669"/>
    <property type="project" value="TreeGrafter"/>
</dbReference>
<dbReference type="RefSeq" id="XP_032061412.1">
    <property type="nucleotide sequence ID" value="XM_032205521.1"/>
</dbReference>
<dbReference type="KEGG" id="aful:116500476"/>
<dbReference type="GeneID" id="116500476"/>
<evidence type="ECO:0000256" key="6">
    <source>
        <dbReference type="ARBA" id="ARBA00023136"/>
    </source>
</evidence>
<comment type="catalytic activity">
    <reaction evidence="7">
        <text>H2O(in) = H2O(out)</text>
        <dbReference type="Rhea" id="RHEA:29667"/>
        <dbReference type="ChEBI" id="CHEBI:15377"/>
    </reaction>
</comment>
<dbReference type="CDD" id="cd00333">
    <property type="entry name" value="MIP"/>
    <property type="match status" value="1"/>
</dbReference>
<keyword evidence="11" id="KW-1185">Reference proteome</keyword>
<dbReference type="Gene3D" id="1.20.1080.10">
    <property type="entry name" value="Glycerol uptake facilitator protein"/>
    <property type="match status" value="1"/>
</dbReference>
<evidence type="ECO:0000313" key="11">
    <source>
        <dbReference type="Proteomes" id="UP000504639"/>
    </source>
</evidence>
<dbReference type="InterPro" id="IPR000425">
    <property type="entry name" value="MIP"/>
</dbReference>
<feature type="transmembrane region" description="Helical" evidence="10">
    <location>
        <begin position="161"/>
        <end position="182"/>
    </location>
</feature>
<evidence type="ECO:0000256" key="2">
    <source>
        <dbReference type="ARBA" id="ARBA00006175"/>
    </source>
</evidence>
<feature type="transmembrane region" description="Helical" evidence="10">
    <location>
        <begin position="248"/>
        <end position="272"/>
    </location>
</feature>
<organism evidence="11 12">
    <name type="scientific">Aythya fuligula</name>
    <name type="common">Tufted duck</name>
    <name type="synonym">Anas fuligula</name>
    <dbReference type="NCBI Taxonomy" id="219594"/>
    <lineage>
        <taxon>Eukaryota</taxon>
        <taxon>Metazoa</taxon>
        <taxon>Chordata</taxon>
        <taxon>Craniata</taxon>
        <taxon>Vertebrata</taxon>
        <taxon>Euteleostomi</taxon>
        <taxon>Archelosauria</taxon>
        <taxon>Archosauria</taxon>
        <taxon>Dinosauria</taxon>
        <taxon>Saurischia</taxon>
        <taxon>Theropoda</taxon>
        <taxon>Coelurosauria</taxon>
        <taxon>Aves</taxon>
        <taxon>Neognathae</taxon>
        <taxon>Galloanserae</taxon>
        <taxon>Anseriformes</taxon>
        <taxon>Anatidae</taxon>
        <taxon>Aythyinae</taxon>
        <taxon>Aythya</taxon>
    </lineage>
</organism>
<evidence type="ECO:0000256" key="3">
    <source>
        <dbReference type="ARBA" id="ARBA00022448"/>
    </source>
</evidence>
<evidence type="ECO:0000256" key="1">
    <source>
        <dbReference type="ARBA" id="ARBA00004141"/>
    </source>
</evidence>
<feature type="transmembrane region" description="Helical" evidence="10">
    <location>
        <begin position="83"/>
        <end position="105"/>
    </location>
</feature>
<protein>
    <submittedName>
        <fullName evidence="12">Aquaporin-7-like</fullName>
    </submittedName>
</protein>
<sequence>MDYLWLSERLRLRSGAGRHCPASPMLSEGEADGYRPEQEPTFVQPHPSTFSHPSCPERLEPERRMLEKIQKMLVVRSPTIRELLAEALGMYILMVFGLSSVAQVVLGKGEFGQYVSINLAFGIGVTLGIHAAGGISGAHLNAAITIMHCILGNLPWRKLPAYLLGQFLGSFLAAATVFGTYYDILYDYSKGNFTVTGPTATASIFSTYPHPCMSLLGGFFTEFMATVMLILGILVIHDEKNNAALKGTQAMLTGILVLGIGMGMGMTTGYAINPSRDLPPRIFTAIAGWGVDVFTAGNYWWWIPVVAPILGSLVGSLVYKLFVDIHNQSVPESGNEKGQPAIETSTL</sequence>
<dbReference type="PANTHER" id="PTHR43829:SF15">
    <property type="entry name" value="AQUAPORIN-7"/>
    <property type="match status" value="1"/>
</dbReference>
<name>A0A6J3EHK9_AYTFU</name>
<dbReference type="InterPro" id="IPR050363">
    <property type="entry name" value="MIP/Aquaporin"/>
</dbReference>
<evidence type="ECO:0000256" key="9">
    <source>
        <dbReference type="RuleBase" id="RU000477"/>
    </source>
</evidence>
<dbReference type="PRINTS" id="PR00783">
    <property type="entry name" value="MINTRINSICP"/>
</dbReference>
<comment type="subcellular location">
    <subcellularLocation>
        <location evidence="1">Membrane</location>
        <topology evidence="1">Multi-pass membrane protein</topology>
    </subcellularLocation>
</comment>
<keyword evidence="6 10" id="KW-0472">Membrane</keyword>
<dbReference type="PANTHER" id="PTHR43829">
    <property type="entry name" value="AQUAPORIN OR AQUAGLYCEROPORIN RELATED"/>
    <property type="match status" value="1"/>
</dbReference>